<sequence>MVQFTPVDQIPGIVQALHETFNEGVTKDLDFRKHQLQKLIKFFEENEKEIEEALYKDLHKPSIETVTAEVAPVIDECKYMIKNLERLAKPTHTKKRFALNASDKTYIRKEPKGVALIIATNELIAKALPKYLDPRAYSVVSAGVVETTALLEEKFDHIFYTGNGAVGRIVMAAAAKHLTPVTLELGGKSPAIVCDSADIDLTAHRLLWGKFYNNGQTCVAPDYVLVSHDKQEALVKAFRKTVKQFFGENPQESQSYGRIVNHRQFDRLQRILDSVDGNKIVIGGQTDKENLFITPTIVSPVEADDPHLMQDEIFGPILPIVGVKDLTEAVKVINGKDKPLAMYIFAGKSEDYNFIMDKTNSGGTLVNDTLMHLQEMSLPFGGVGPSGMGSYHGDRSFDTFTHERSTMIKSTSLEAANQARYPPYTDAKKQLMSVFVLGLPSAAGAKIKTISTVFGAAWDIFFSSSKTNQDSKL</sequence>
<dbReference type="InterPro" id="IPR029510">
    <property type="entry name" value="Ald_DH_CS_GLU"/>
</dbReference>
<organism evidence="8 9">
    <name type="scientific">Phascolomyces articulosus</name>
    <dbReference type="NCBI Taxonomy" id="60185"/>
    <lineage>
        <taxon>Eukaryota</taxon>
        <taxon>Fungi</taxon>
        <taxon>Fungi incertae sedis</taxon>
        <taxon>Mucoromycota</taxon>
        <taxon>Mucoromycotina</taxon>
        <taxon>Mucoromycetes</taxon>
        <taxon>Mucorales</taxon>
        <taxon>Lichtheimiaceae</taxon>
        <taxon>Phascolomyces</taxon>
    </lineage>
</organism>
<dbReference type="Gene3D" id="3.40.309.10">
    <property type="entry name" value="Aldehyde Dehydrogenase, Chain A, domain 2"/>
    <property type="match status" value="1"/>
</dbReference>
<dbReference type="PROSITE" id="PS00687">
    <property type="entry name" value="ALDEHYDE_DEHYDR_GLU"/>
    <property type="match status" value="1"/>
</dbReference>
<protein>
    <recommendedName>
        <fullName evidence="3">Aldehyde dehydrogenase</fullName>
    </recommendedName>
</protein>
<dbReference type="InterPro" id="IPR012394">
    <property type="entry name" value="Aldehyde_DH_NAD(P)"/>
</dbReference>
<reference evidence="8" key="2">
    <citation type="submission" date="2023-02" db="EMBL/GenBank/DDBJ databases">
        <authorList>
            <consortium name="DOE Joint Genome Institute"/>
            <person name="Mondo S.J."/>
            <person name="Chang Y."/>
            <person name="Wang Y."/>
            <person name="Ahrendt S."/>
            <person name="Andreopoulos W."/>
            <person name="Barry K."/>
            <person name="Beard J."/>
            <person name="Benny G.L."/>
            <person name="Blankenship S."/>
            <person name="Bonito G."/>
            <person name="Cuomo C."/>
            <person name="Desiro A."/>
            <person name="Gervers K.A."/>
            <person name="Hundley H."/>
            <person name="Kuo A."/>
            <person name="LaButti K."/>
            <person name="Lang B.F."/>
            <person name="Lipzen A."/>
            <person name="O'Donnell K."/>
            <person name="Pangilinan J."/>
            <person name="Reynolds N."/>
            <person name="Sandor L."/>
            <person name="Smith M.W."/>
            <person name="Tsang A."/>
            <person name="Grigoriev I.V."/>
            <person name="Stajich J.E."/>
            <person name="Spatafora J.W."/>
        </authorList>
    </citation>
    <scope>NUCLEOTIDE SEQUENCE</scope>
    <source>
        <strain evidence="8">RSA 2281</strain>
    </source>
</reference>
<dbReference type="PANTHER" id="PTHR43570">
    <property type="entry name" value="ALDEHYDE DEHYDROGENASE"/>
    <property type="match status" value="1"/>
</dbReference>
<evidence type="ECO:0000256" key="5">
    <source>
        <dbReference type="PROSITE-ProRule" id="PRU10007"/>
    </source>
</evidence>
<evidence type="ECO:0000256" key="3">
    <source>
        <dbReference type="PIRNR" id="PIRNR036492"/>
    </source>
</evidence>
<evidence type="ECO:0000313" key="9">
    <source>
        <dbReference type="Proteomes" id="UP001209540"/>
    </source>
</evidence>
<dbReference type="GO" id="GO:0005737">
    <property type="term" value="C:cytoplasm"/>
    <property type="evidence" value="ECO:0007669"/>
    <property type="project" value="TreeGrafter"/>
</dbReference>
<evidence type="ECO:0000313" key="8">
    <source>
        <dbReference type="EMBL" id="KAI9271643.1"/>
    </source>
</evidence>
<dbReference type="GO" id="GO:0004029">
    <property type="term" value="F:aldehyde dehydrogenase (NAD+) activity"/>
    <property type="evidence" value="ECO:0007669"/>
    <property type="project" value="TreeGrafter"/>
</dbReference>
<dbReference type="InterPro" id="IPR016161">
    <property type="entry name" value="Ald_DH/histidinol_DH"/>
</dbReference>
<dbReference type="Proteomes" id="UP001209540">
    <property type="component" value="Unassembled WGS sequence"/>
</dbReference>
<evidence type="ECO:0000256" key="1">
    <source>
        <dbReference type="ARBA" id="ARBA00009986"/>
    </source>
</evidence>
<accession>A0AAD5PHB3</accession>
<keyword evidence="2 3" id="KW-0560">Oxidoreductase</keyword>
<feature type="domain" description="Aldehyde dehydrogenase" evidence="7">
    <location>
        <begin position="12"/>
        <end position="119"/>
    </location>
</feature>
<dbReference type="GO" id="GO:0006081">
    <property type="term" value="P:aldehyde metabolic process"/>
    <property type="evidence" value="ECO:0007669"/>
    <property type="project" value="InterPro"/>
</dbReference>
<feature type="domain" description="Aldehyde dehydrogenase" evidence="7">
    <location>
        <begin position="123"/>
        <end position="404"/>
    </location>
</feature>
<dbReference type="InterPro" id="IPR016163">
    <property type="entry name" value="Ald_DH_C"/>
</dbReference>
<dbReference type="InterPro" id="IPR016162">
    <property type="entry name" value="Ald_DH_N"/>
</dbReference>
<dbReference type="SUPFAM" id="SSF53720">
    <property type="entry name" value="ALDH-like"/>
    <property type="match status" value="1"/>
</dbReference>
<evidence type="ECO:0000256" key="6">
    <source>
        <dbReference type="RuleBase" id="RU003345"/>
    </source>
</evidence>
<comment type="caution">
    <text evidence="8">The sequence shown here is derived from an EMBL/GenBank/DDBJ whole genome shotgun (WGS) entry which is preliminary data.</text>
</comment>
<gene>
    <name evidence="8" type="ORF">BDA99DRAFT_433491</name>
</gene>
<dbReference type="PANTHER" id="PTHR43570:SF16">
    <property type="entry name" value="ALDEHYDE DEHYDROGENASE TYPE III, ISOFORM Q"/>
    <property type="match status" value="1"/>
</dbReference>
<dbReference type="InterPro" id="IPR015590">
    <property type="entry name" value="Aldehyde_DH_dom"/>
</dbReference>
<dbReference type="FunFam" id="3.40.309.10:FF:000003">
    <property type="entry name" value="Aldehyde dehydrogenase"/>
    <property type="match status" value="1"/>
</dbReference>
<dbReference type="AlphaFoldDB" id="A0AAD5PHB3"/>
<name>A0AAD5PHB3_9FUNG</name>
<dbReference type="EMBL" id="JAIXMP010000006">
    <property type="protein sequence ID" value="KAI9271643.1"/>
    <property type="molecule type" value="Genomic_DNA"/>
</dbReference>
<keyword evidence="9" id="KW-1185">Reference proteome</keyword>
<dbReference type="PIRSF" id="PIRSF036492">
    <property type="entry name" value="ALDH"/>
    <property type="match status" value="1"/>
</dbReference>
<feature type="active site" evidence="4 5">
    <location>
        <position position="184"/>
    </location>
</feature>
<feature type="active site" evidence="4">
    <location>
        <position position="218"/>
    </location>
</feature>
<dbReference type="Gene3D" id="3.40.605.10">
    <property type="entry name" value="Aldehyde Dehydrogenase, Chain A, domain 1"/>
    <property type="match status" value="2"/>
</dbReference>
<dbReference type="InterPro" id="IPR016160">
    <property type="entry name" value="Ald_DH_CS_CYS"/>
</dbReference>
<dbReference type="PROSITE" id="PS00070">
    <property type="entry name" value="ALDEHYDE_DEHYDR_CYS"/>
    <property type="match status" value="1"/>
</dbReference>
<reference evidence="8" key="1">
    <citation type="journal article" date="2022" name="IScience">
        <title>Evolution of zygomycete secretomes and the origins of terrestrial fungal ecologies.</title>
        <authorList>
            <person name="Chang Y."/>
            <person name="Wang Y."/>
            <person name="Mondo S."/>
            <person name="Ahrendt S."/>
            <person name="Andreopoulos W."/>
            <person name="Barry K."/>
            <person name="Beard J."/>
            <person name="Benny G.L."/>
            <person name="Blankenship S."/>
            <person name="Bonito G."/>
            <person name="Cuomo C."/>
            <person name="Desiro A."/>
            <person name="Gervers K.A."/>
            <person name="Hundley H."/>
            <person name="Kuo A."/>
            <person name="LaButti K."/>
            <person name="Lang B.F."/>
            <person name="Lipzen A."/>
            <person name="O'Donnell K."/>
            <person name="Pangilinan J."/>
            <person name="Reynolds N."/>
            <person name="Sandor L."/>
            <person name="Smith M.E."/>
            <person name="Tsang A."/>
            <person name="Grigoriev I.V."/>
            <person name="Stajich J.E."/>
            <person name="Spatafora J.W."/>
        </authorList>
    </citation>
    <scope>NUCLEOTIDE SEQUENCE</scope>
    <source>
        <strain evidence="8">RSA 2281</strain>
    </source>
</reference>
<evidence type="ECO:0000256" key="4">
    <source>
        <dbReference type="PIRSR" id="PIRSR036492-1"/>
    </source>
</evidence>
<dbReference type="Pfam" id="PF00171">
    <property type="entry name" value="Aldedh"/>
    <property type="match status" value="2"/>
</dbReference>
<evidence type="ECO:0000256" key="2">
    <source>
        <dbReference type="ARBA" id="ARBA00023002"/>
    </source>
</evidence>
<evidence type="ECO:0000259" key="7">
    <source>
        <dbReference type="Pfam" id="PF00171"/>
    </source>
</evidence>
<comment type="similarity">
    <text evidence="1 3 6">Belongs to the aldehyde dehydrogenase family.</text>
</comment>
<proteinExistence type="inferred from homology"/>